<dbReference type="Proteomes" id="UP000245506">
    <property type="component" value="Unassembled WGS sequence"/>
</dbReference>
<comment type="caution">
    <text evidence="1">The sequence shown here is derived from an EMBL/GenBank/DDBJ whole genome shotgun (WGS) entry which is preliminary data.</text>
</comment>
<dbReference type="OrthoDB" id="5497329at2"/>
<dbReference type="InterPro" id="IPR036397">
    <property type="entry name" value="RNaseH_sf"/>
</dbReference>
<keyword evidence="2" id="KW-1185">Reference proteome</keyword>
<accession>A0A317CG51</accession>
<evidence type="ECO:0000313" key="1">
    <source>
        <dbReference type="EMBL" id="PWQ95270.1"/>
    </source>
</evidence>
<dbReference type="CDD" id="cd06127">
    <property type="entry name" value="DEDDh"/>
    <property type="match status" value="1"/>
</dbReference>
<organism evidence="1 2">
    <name type="scientific">Leucothrix arctica</name>
    <dbReference type="NCBI Taxonomy" id="1481894"/>
    <lineage>
        <taxon>Bacteria</taxon>
        <taxon>Pseudomonadati</taxon>
        <taxon>Pseudomonadota</taxon>
        <taxon>Gammaproteobacteria</taxon>
        <taxon>Thiotrichales</taxon>
        <taxon>Thiotrichaceae</taxon>
        <taxon>Leucothrix</taxon>
    </lineage>
</organism>
<name>A0A317CG51_9GAMM</name>
<proteinExistence type="predicted"/>
<dbReference type="GO" id="GO:0003676">
    <property type="term" value="F:nucleic acid binding"/>
    <property type="evidence" value="ECO:0007669"/>
    <property type="project" value="InterPro"/>
</dbReference>
<dbReference type="InterPro" id="IPR012337">
    <property type="entry name" value="RNaseH-like_sf"/>
</dbReference>
<reference evidence="1 2" key="1">
    <citation type="submission" date="2018-05" db="EMBL/GenBank/DDBJ databases">
        <title>Leucothrix arctica sp. nov., isolated from Arctic seawater.</title>
        <authorList>
            <person name="Choi A."/>
            <person name="Baek K."/>
        </authorList>
    </citation>
    <scope>NUCLEOTIDE SEQUENCE [LARGE SCALE GENOMIC DNA]</scope>
    <source>
        <strain evidence="1 2">IMCC9719</strain>
    </source>
</reference>
<dbReference type="RefSeq" id="WP_109823882.1">
    <property type="nucleotide sequence ID" value="NZ_QGKL01000035.1"/>
</dbReference>
<dbReference type="SUPFAM" id="SSF53098">
    <property type="entry name" value="Ribonuclease H-like"/>
    <property type="match status" value="1"/>
</dbReference>
<evidence type="ECO:0000313" key="2">
    <source>
        <dbReference type="Proteomes" id="UP000245506"/>
    </source>
</evidence>
<protein>
    <submittedName>
        <fullName evidence="1">Uncharacterized protein</fullName>
    </submittedName>
</protein>
<sequence>MASSNYEVIRLKRDLPAQGVVIHQITDDRMKTGVPLHDALDRLLEAVKGKVLLVHYAKIERDFLEAATKRFYGKSLPFLMVDTMQIERRRLERTHQSIQSNQLRLAYLCQQYQLSK</sequence>
<dbReference type="AlphaFoldDB" id="A0A317CG51"/>
<dbReference type="Gene3D" id="3.30.420.10">
    <property type="entry name" value="Ribonuclease H-like superfamily/Ribonuclease H"/>
    <property type="match status" value="1"/>
</dbReference>
<gene>
    <name evidence="1" type="ORF">DKT75_13075</name>
</gene>
<dbReference type="EMBL" id="QGKL01000035">
    <property type="protein sequence ID" value="PWQ95270.1"/>
    <property type="molecule type" value="Genomic_DNA"/>
</dbReference>